<dbReference type="PRINTS" id="PR01179">
    <property type="entry name" value="ODADCRBXLASE"/>
</dbReference>
<comment type="catalytic activity">
    <reaction evidence="12 13">
        <text>L-arginine + H(+) = agmatine + CO2</text>
        <dbReference type="Rhea" id="RHEA:17641"/>
        <dbReference type="ChEBI" id="CHEBI:15378"/>
        <dbReference type="ChEBI" id="CHEBI:16526"/>
        <dbReference type="ChEBI" id="CHEBI:32682"/>
        <dbReference type="ChEBI" id="CHEBI:58145"/>
        <dbReference type="EC" id="4.1.1.19"/>
    </reaction>
</comment>
<evidence type="ECO:0000259" key="18">
    <source>
        <dbReference type="Pfam" id="PF17810"/>
    </source>
</evidence>
<keyword evidence="6 13" id="KW-0210">Decarboxylase</keyword>
<dbReference type="Pfam" id="PF17944">
    <property type="entry name" value="Arg_decarbox_C"/>
    <property type="match status" value="1"/>
</dbReference>
<dbReference type="PROSITE" id="PS00879">
    <property type="entry name" value="ODR_DC_2_2"/>
    <property type="match status" value="1"/>
</dbReference>
<comment type="caution">
    <text evidence="20">The sequence shown here is derived from an EMBL/GenBank/DDBJ whole genome shotgun (WGS) entry which is preliminary data.</text>
</comment>
<keyword evidence="8 13" id="KW-0663">Pyridoxal phosphate</keyword>
<evidence type="ECO:0000256" key="5">
    <source>
        <dbReference type="ARBA" id="ARBA00022723"/>
    </source>
</evidence>
<keyword evidence="10 13" id="KW-0620">Polyamine biosynthesis</keyword>
<dbReference type="GO" id="GO:0008792">
    <property type="term" value="F:arginine decarboxylase activity"/>
    <property type="evidence" value="ECO:0007669"/>
    <property type="project" value="UniProtKB-UniRule"/>
</dbReference>
<dbReference type="SUPFAM" id="SSF51419">
    <property type="entry name" value="PLP-binding barrel"/>
    <property type="match status" value="1"/>
</dbReference>
<feature type="binding site" evidence="13">
    <location>
        <begin position="327"/>
        <end position="337"/>
    </location>
    <ligand>
        <name>substrate</name>
    </ligand>
</feature>
<evidence type="ECO:0000256" key="16">
    <source>
        <dbReference type="SAM" id="MobiDB-lite"/>
    </source>
</evidence>
<feature type="modified residue" description="N6-(pyridoxal phosphate)lysine" evidence="13 14">
    <location>
        <position position="145"/>
    </location>
</feature>
<feature type="domain" description="Arginine decarboxylase helical bundle" evidence="18">
    <location>
        <begin position="412"/>
        <end position="493"/>
    </location>
</feature>
<accession>A0A8K2A9X1</accession>
<dbReference type="Gene3D" id="3.20.20.10">
    <property type="entry name" value="Alanine racemase"/>
    <property type="match status" value="1"/>
</dbReference>
<dbReference type="SUPFAM" id="SSF50621">
    <property type="entry name" value="Alanine racemase C-terminal domain-like"/>
    <property type="match status" value="1"/>
</dbReference>
<keyword evidence="7 13" id="KW-0460">Magnesium</keyword>
<dbReference type="HAMAP" id="MF_01417">
    <property type="entry name" value="SpeA"/>
    <property type="match status" value="1"/>
</dbReference>
<sequence length="678" mass="75554">MSMNVPPQPDSLSANDSALDSRQPTTTASAAVLSATAMPSTHPGLASAWGVEASENLYRIRGWGEPYFSVNAAGHVTVSPRGDRGGALDLFELIQALKHRDIHLPLLLRFADILEDRIERLNACFARAITRYNYAGQYRGVFPIKCNQQRHLIEDLVRFGRPHQFGLEAGSKPELLIAIASLDTPGALLICNGYKDRDYVETAMLARRLGHTPIIVIEQLSEVETAIAASQSLGIQPILGIRAKLNAKGIGRWGSSAGDRAKFGLTIPEILDAVEQLRAANLLEALQLLHFHIGSQISAISVIKDALREASQIYVELVRLGANMQYLDVGGGLGVDYDGSKTNFYTSKNYNMQNYANDVVAEVKEACTERQVSVPTLISESGRALASHQSVLVFNILGSSDTTSTVPTPVEAEAHLIIRNLYETYSTITADNYQEAYHDAIQFKEEAISLFGFGYLSLPERARAERLYWACCAKILAIARQQDYVPDDLEDLEKTMASIYYANLSVFQSAPDTWAIDQLFPIMPLHRLDEEPTQRATLADLTCDSDGKINQFIDLKEVKPLLELHPLHPEQPYYLGMFLNGAYQEIMGNLHNLFGDTHAVHIRLTPQGYRIEHVVKGDTMGDVLSYVQYDAEQLLENLRRQTEQALQDHQITLQESKLLLKTYERSLRRYTYLSEIPT</sequence>
<comment type="similarity">
    <text evidence="4 13">Belongs to the Orn/Lys/Arg decarboxylase class-II family. SpeA subfamily.</text>
</comment>
<proteinExistence type="inferred from homology"/>
<evidence type="ECO:0000259" key="17">
    <source>
        <dbReference type="Pfam" id="PF02784"/>
    </source>
</evidence>
<dbReference type="EMBL" id="WVIC01000055">
    <property type="protein sequence ID" value="NCJ08510.1"/>
    <property type="molecule type" value="Genomic_DNA"/>
</dbReference>
<dbReference type="GO" id="GO:0046872">
    <property type="term" value="F:metal ion binding"/>
    <property type="evidence" value="ECO:0007669"/>
    <property type="project" value="UniProtKB-KW"/>
</dbReference>
<dbReference type="PROSITE" id="PS00878">
    <property type="entry name" value="ODR_DC_2_1"/>
    <property type="match status" value="1"/>
</dbReference>
<evidence type="ECO:0000256" key="9">
    <source>
        <dbReference type="ARBA" id="ARBA00023066"/>
    </source>
</evidence>
<evidence type="ECO:0000256" key="11">
    <source>
        <dbReference type="ARBA" id="ARBA00023239"/>
    </source>
</evidence>
<evidence type="ECO:0000256" key="1">
    <source>
        <dbReference type="ARBA" id="ARBA00001933"/>
    </source>
</evidence>
<dbReference type="PANTHER" id="PTHR43295:SF9">
    <property type="entry name" value="BIOSYNTHETIC ARGININE DECARBOXYLASE"/>
    <property type="match status" value="1"/>
</dbReference>
<keyword evidence="5 13" id="KW-0479">Metal-binding</keyword>
<gene>
    <name evidence="13 20" type="primary">speA</name>
    <name evidence="20" type="ORF">GS597_18755</name>
</gene>
<protein>
    <recommendedName>
        <fullName evidence="13">Biosynthetic arginine decarboxylase</fullName>
        <shortName evidence="13">ADC</shortName>
        <ecNumber evidence="13">4.1.1.19</ecNumber>
    </recommendedName>
</protein>
<dbReference type="GO" id="GO:0033388">
    <property type="term" value="P:putrescine biosynthetic process from arginine"/>
    <property type="evidence" value="ECO:0007669"/>
    <property type="project" value="UniProtKB-ARBA"/>
</dbReference>
<evidence type="ECO:0000256" key="10">
    <source>
        <dbReference type="ARBA" id="ARBA00023115"/>
    </source>
</evidence>
<dbReference type="PIRSF" id="PIRSF001336">
    <property type="entry name" value="Arg_decrbxlase"/>
    <property type="match status" value="1"/>
</dbReference>
<comment type="pathway">
    <text evidence="13">Amine and polyamine biosynthesis; agmatine biosynthesis; agmatine from L-arginine: step 1/1.</text>
</comment>
<dbReference type="Pfam" id="PF02784">
    <property type="entry name" value="Orn_Arg_deC_N"/>
    <property type="match status" value="1"/>
</dbReference>
<comment type="function">
    <text evidence="3 13">Catalyzes the biosynthesis of agmatine from arginine.</text>
</comment>
<dbReference type="Proteomes" id="UP000607397">
    <property type="component" value="Unassembled WGS sequence"/>
</dbReference>
<dbReference type="Gene3D" id="2.40.37.10">
    <property type="entry name" value="Lyase, Ornithine Decarboxylase, Chain A, domain 1"/>
    <property type="match status" value="1"/>
</dbReference>
<keyword evidence="21" id="KW-1185">Reference proteome</keyword>
<evidence type="ECO:0000256" key="15">
    <source>
        <dbReference type="PIRSR" id="PIRSR600183-50"/>
    </source>
</evidence>
<evidence type="ECO:0000256" key="8">
    <source>
        <dbReference type="ARBA" id="ARBA00022898"/>
    </source>
</evidence>
<evidence type="ECO:0000256" key="13">
    <source>
        <dbReference type="HAMAP-Rule" id="MF_01417"/>
    </source>
</evidence>
<dbReference type="EC" id="4.1.1.19" evidence="13"/>
<evidence type="ECO:0000313" key="20">
    <source>
        <dbReference type="EMBL" id="NCJ08510.1"/>
    </source>
</evidence>
<dbReference type="PRINTS" id="PR01180">
    <property type="entry name" value="ARGDCRBXLASE"/>
</dbReference>
<evidence type="ECO:0000256" key="7">
    <source>
        <dbReference type="ARBA" id="ARBA00022842"/>
    </source>
</evidence>
<reference evidence="20" key="1">
    <citation type="submission" date="2019-12" db="EMBL/GenBank/DDBJ databases">
        <title>High-Quality draft genome sequences of three cyanobacteria isolated from the limestone walls of the Old Cathedral of Coimbra.</title>
        <authorList>
            <person name="Tiago I."/>
            <person name="Soares F."/>
            <person name="Portugal A."/>
        </authorList>
    </citation>
    <scope>NUCLEOTIDE SEQUENCE [LARGE SCALE GENOMIC DNA]</scope>
    <source>
        <strain evidence="20">C</strain>
    </source>
</reference>
<feature type="domain" description="Orn/DAP/Arg decarboxylase 2 N-terminal" evidence="17">
    <location>
        <begin position="135"/>
        <end position="386"/>
    </location>
</feature>
<dbReference type="InterPro" id="IPR022657">
    <property type="entry name" value="De-COase2_CS"/>
</dbReference>
<comment type="cofactor">
    <cofactor evidence="2 13">
        <name>Mg(2+)</name>
        <dbReference type="ChEBI" id="CHEBI:18420"/>
    </cofactor>
</comment>
<keyword evidence="11 13" id="KW-0456">Lyase</keyword>
<organism evidence="20 21">
    <name type="scientific">Petrachloros mirabilis ULC683</name>
    <dbReference type="NCBI Taxonomy" id="2781853"/>
    <lineage>
        <taxon>Bacteria</taxon>
        <taxon>Bacillati</taxon>
        <taxon>Cyanobacteriota</taxon>
        <taxon>Cyanophyceae</taxon>
        <taxon>Synechococcales</taxon>
        <taxon>Petrachlorosaceae</taxon>
        <taxon>Petrachloros</taxon>
        <taxon>Petrachloros mirabilis</taxon>
    </lineage>
</organism>
<dbReference type="Gene3D" id="1.10.287.3440">
    <property type="match status" value="1"/>
</dbReference>
<dbReference type="GO" id="GO:0006527">
    <property type="term" value="P:L-arginine catabolic process"/>
    <property type="evidence" value="ECO:0007669"/>
    <property type="project" value="InterPro"/>
</dbReference>
<dbReference type="Gene3D" id="1.20.58.930">
    <property type="match status" value="1"/>
</dbReference>
<dbReference type="InterPro" id="IPR022653">
    <property type="entry name" value="De-COase2_pyr-phos_BS"/>
</dbReference>
<comment type="cofactor">
    <cofactor evidence="1 13 14">
        <name>pyridoxal 5'-phosphate</name>
        <dbReference type="ChEBI" id="CHEBI:597326"/>
    </cofactor>
</comment>
<evidence type="ECO:0000259" key="19">
    <source>
        <dbReference type="Pfam" id="PF17944"/>
    </source>
</evidence>
<dbReference type="FunFam" id="3.20.20.10:FF:000001">
    <property type="entry name" value="Biosynthetic arginine decarboxylase"/>
    <property type="match status" value="1"/>
</dbReference>
<dbReference type="CDD" id="cd06830">
    <property type="entry name" value="PLPDE_III_ADC"/>
    <property type="match status" value="1"/>
</dbReference>
<dbReference type="GO" id="GO:0008295">
    <property type="term" value="P:spermidine biosynthetic process"/>
    <property type="evidence" value="ECO:0007669"/>
    <property type="project" value="UniProtKB-UniRule"/>
</dbReference>
<dbReference type="UniPathway" id="UPA00186">
    <property type="reaction ID" value="UER00284"/>
</dbReference>
<evidence type="ECO:0000313" key="21">
    <source>
        <dbReference type="Proteomes" id="UP000607397"/>
    </source>
</evidence>
<dbReference type="InterPro" id="IPR041128">
    <property type="entry name" value="Arg_decarbox_C"/>
</dbReference>
<dbReference type="NCBIfam" id="NF003763">
    <property type="entry name" value="PRK05354.1"/>
    <property type="match status" value="1"/>
</dbReference>
<dbReference type="PANTHER" id="PTHR43295">
    <property type="entry name" value="ARGININE DECARBOXYLASE"/>
    <property type="match status" value="1"/>
</dbReference>
<feature type="domain" description="Arginine decarboxylase C-terminal helical" evidence="19">
    <location>
        <begin position="620"/>
        <end position="673"/>
    </location>
</feature>
<dbReference type="InterPro" id="IPR040634">
    <property type="entry name" value="Arg_decarb_HB"/>
</dbReference>
<dbReference type="Pfam" id="PF17810">
    <property type="entry name" value="Arg_decarb_HB"/>
    <property type="match status" value="1"/>
</dbReference>
<dbReference type="InterPro" id="IPR022644">
    <property type="entry name" value="De-COase2_N"/>
</dbReference>
<dbReference type="FunFam" id="1.20.58.930:FF:000002">
    <property type="entry name" value="Biosynthetic arginine decarboxylase"/>
    <property type="match status" value="1"/>
</dbReference>
<feature type="active site" description="Proton donor" evidence="15">
    <location>
        <position position="543"/>
    </location>
</feature>
<evidence type="ECO:0000256" key="14">
    <source>
        <dbReference type="PIRSR" id="PIRSR001336-50"/>
    </source>
</evidence>
<evidence type="ECO:0000256" key="3">
    <source>
        <dbReference type="ARBA" id="ARBA00002257"/>
    </source>
</evidence>
<dbReference type="InterPro" id="IPR000183">
    <property type="entry name" value="Orn/DAP/Arg_de-COase"/>
</dbReference>
<evidence type="ECO:0000256" key="12">
    <source>
        <dbReference type="ARBA" id="ARBA00049309"/>
    </source>
</evidence>
<dbReference type="InterPro" id="IPR002985">
    <property type="entry name" value="Arg_decrbxlase"/>
</dbReference>
<evidence type="ECO:0000256" key="2">
    <source>
        <dbReference type="ARBA" id="ARBA00001946"/>
    </source>
</evidence>
<feature type="compositionally biased region" description="Low complexity" evidence="16">
    <location>
        <begin position="10"/>
        <end position="26"/>
    </location>
</feature>
<evidence type="ECO:0000256" key="4">
    <source>
        <dbReference type="ARBA" id="ARBA00008357"/>
    </source>
</evidence>
<name>A0A8K2A9X1_9CYAN</name>
<feature type="region of interest" description="Disordered" evidence="16">
    <location>
        <begin position="1"/>
        <end position="26"/>
    </location>
</feature>
<dbReference type="InterPro" id="IPR029066">
    <property type="entry name" value="PLP-binding_barrel"/>
</dbReference>
<dbReference type="AlphaFoldDB" id="A0A8K2A9X1"/>
<evidence type="ECO:0000256" key="6">
    <source>
        <dbReference type="ARBA" id="ARBA00022793"/>
    </source>
</evidence>
<dbReference type="InterPro" id="IPR009006">
    <property type="entry name" value="Ala_racemase/Decarboxylase_C"/>
</dbReference>
<keyword evidence="9 13" id="KW-0745">Spermidine biosynthesis</keyword>
<dbReference type="NCBIfam" id="TIGR01273">
    <property type="entry name" value="speA"/>
    <property type="match status" value="1"/>
</dbReference>